<dbReference type="PROSITE" id="PS50082">
    <property type="entry name" value="WD_REPEATS_2"/>
    <property type="match status" value="2"/>
</dbReference>
<organism evidence="5 6">
    <name type="scientific">Viridothelium virens</name>
    <name type="common">Speckled blister lichen</name>
    <name type="synonym">Trypethelium virens</name>
    <dbReference type="NCBI Taxonomy" id="1048519"/>
    <lineage>
        <taxon>Eukaryota</taxon>
        <taxon>Fungi</taxon>
        <taxon>Dikarya</taxon>
        <taxon>Ascomycota</taxon>
        <taxon>Pezizomycotina</taxon>
        <taxon>Dothideomycetes</taxon>
        <taxon>Dothideomycetes incertae sedis</taxon>
        <taxon>Trypetheliales</taxon>
        <taxon>Trypetheliaceae</taxon>
        <taxon>Viridothelium</taxon>
    </lineage>
</organism>
<sequence length="362" mass="39821">MPKFSDASNSPQRELANPPTDAISSIKFSPHSDSRLLVASWDKHVYLYDTSQDDENQLIKKFEHRAPVLDVCFGKDDNEAFSGGLDMDVRKIDLTTGEQTVLSTHDKAVKALVYSTQHSMLISGSWDSSIHIHHPDNKPDYPSTLPLPSKVYSLSLAPTRLVISMASRALYIYDLYSLNTLAASAESEPPNTLNAEPWQRRESALKHLTRTTACMPSDEGYATSSIEGRIAVDWFDSSEESQARKYAFKCHRQNGGKDPETGEEIDVVYPVNALAFHPTLGSMASGGGDGQVLLWDPLSKRRTKAYAPLPASVAAVEFNRAGNLLAIAISSGFEDGKVDMVEGSARVFVRELAENEAKLKKK</sequence>
<evidence type="ECO:0000256" key="4">
    <source>
        <dbReference type="SAM" id="MobiDB-lite"/>
    </source>
</evidence>
<accession>A0A6A6HRL5</accession>
<feature type="repeat" description="WD" evidence="3">
    <location>
        <begin position="102"/>
        <end position="132"/>
    </location>
</feature>
<evidence type="ECO:0000256" key="2">
    <source>
        <dbReference type="ARBA" id="ARBA00022737"/>
    </source>
</evidence>
<keyword evidence="2" id="KW-0677">Repeat</keyword>
<dbReference type="Pfam" id="PF00400">
    <property type="entry name" value="WD40"/>
    <property type="match status" value="3"/>
</dbReference>
<dbReference type="SUPFAM" id="SSF50978">
    <property type="entry name" value="WD40 repeat-like"/>
    <property type="match status" value="1"/>
</dbReference>
<protein>
    <submittedName>
        <fullName evidence="5">WD40 repeat-like protein</fullName>
    </submittedName>
</protein>
<evidence type="ECO:0000313" key="6">
    <source>
        <dbReference type="Proteomes" id="UP000800092"/>
    </source>
</evidence>
<evidence type="ECO:0000256" key="1">
    <source>
        <dbReference type="ARBA" id="ARBA00022574"/>
    </source>
</evidence>
<feature type="repeat" description="WD" evidence="3">
    <location>
        <begin position="271"/>
        <end position="305"/>
    </location>
</feature>
<feature type="compositionally biased region" description="Polar residues" evidence="4">
    <location>
        <begin position="1"/>
        <end position="12"/>
    </location>
</feature>
<dbReference type="Gene3D" id="2.130.10.10">
    <property type="entry name" value="YVTN repeat-like/Quinoprotein amine dehydrogenase"/>
    <property type="match status" value="1"/>
</dbReference>
<dbReference type="Proteomes" id="UP000800092">
    <property type="component" value="Unassembled WGS sequence"/>
</dbReference>
<feature type="region of interest" description="Disordered" evidence="4">
    <location>
        <begin position="1"/>
        <end position="24"/>
    </location>
</feature>
<dbReference type="PANTHER" id="PTHR10971">
    <property type="entry name" value="MRNA EXPORT FACTOR AND BUB3"/>
    <property type="match status" value="1"/>
</dbReference>
<dbReference type="InterPro" id="IPR001680">
    <property type="entry name" value="WD40_rpt"/>
</dbReference>
<dbReference type="InterPro" id="IPR036322">
    <property type="entry name" value="WD40_repeat_dom_sf"/>
</dbReference>
<evidence type="ECO:0000256" key="3">
    <source>
        <dbReference type="PROSITE-ProRule" id="PRU00221"/>
    </source>
</evidence>
<reference evidence="5" key="1">
    <citation type="journal article" date="2020" name="Stud. Mycol.">
        <title>101 Dothideomycetes genomes: a test case for predicting lifestyles and emergence of pathogens.</title>
        <authorList>
            <person name="Haridas S."/>
            <person name="Albert R."/>
            <person name="Binder M."/>
            <person name="Bloem J."/>
            <person name="Labutti K."/>
            <person name="Salamov A."/>
            <person name="Andreopoulos B."/>
            <person name="Baker S."/>
            <person name="Barry K."/>
            <person name="Bills G."/>
            <person name="Bluhm B."/>
            <person name="Cannon C."/>
            <person name="Castanera R."/>
            <person name="Culley D."/>
            <person name="Daum C."/>
            <person name="Ezra D."/>
            <person name="Gonzalez J."/>
            <person name="Henrissat B."/>
            <person name="Kuo A."/>
            <person name="Liang C."/>
            <person name="Lipzen A."/>
            <person name="Lutzoni F."/>
            <person name="Magnuson J."/>
            <person name="Mondo S."/>
            <person name="Nolan M."/>
            <person name="Ohm R."/>
            <person name="Pangilinan J."/>
            <person name="Park H.-J."/>
            <person name="Ramirez L."/>
            <person name="Alfaro M."/>
            <person name="Sun H."/>
            <person name="Tritt A."/>
            <person name="Yoshinaga Y."/>
            <person name="Zwiers L.-H."/>
            <person name="Turgeon B."/>
            <person name="Goodwin S."/>
            <person name="Spatafora J."/>
            <person name="Crous P."/>
            <person name="Grigoriev I."/>
        </authorList>
    </citation>
    <scope>NUCLEOTIDE SEQUENCE</scope>
    <source>
        <strain evidence="5">Tuck. ex Michener</strain>
    </source>
</reference>
<name>A0A6A6HRL5_VIRVR</name>
<dbReference type="SMART" id="SM00320">
    <property type="entry name" value="WD40"/>
    <property type="match status" value="4"/>
</dbReference>
<evidence type="ECO:0000313" key="5">
    <source>
        <dbReference type="EMBL" id="KAF2240080.1"/>
    </source>
</evidence>
<dbReference type="EMBL" id="ML991771">
    <property type="protein sequence ID" value="KAF2240080.1"/>
    <property type="molecule type" value="Genomic_DNA"/>
</dbReference>
<proteinExistence type="predicted"/>
<keyword evidence="6" id="KW-1185">Reference proteome</keyword>
<dbReference type="InterPro" id="IPR015943">
    <property type="entry name" value="WD40/YVTN_repeat-like_dom_sf"/>
</dbReference>
<gene>
    <name evidence="5" type="ORF">EV356DRAFT_511370</name>
</gene>
<keyword evidence="1 3" id="KW-0853">WD repeat</keyword>
<dbReference type="OrthoDB" id="10262475at2759"/>
<dbReference type="AlphaFoldDB" id="A0A6A6HRL5"/>